<keyword evidence="3" id="KW-1185">Reference proteome</keyword>
<dbReference type="SUPFAM" id="SSF52833">
    <property type="entry name" value="Thioredoxin-like"/>
    <property type="match status" value="1"/>
</dbReference>
<feature type="transmembrane region" description="Helical" evidence="1">
    <location>
        <begin position="20"/>
        <end position="41"/>
    </location>
</feature>
<proteinExistence type="predicted"/>
<keyword evidence="1" id="KW-0472">Membrane</keyword>
<evidence type="ECO:0000256" key="1">
    <source>
        <dbReference type="SAM" id="Phobius"/>
    </source>
</evidence>
<evidence type="ECO:0000313" key="3">
    <source>
        <dbReference type="Proteomes" id="UP000599009"/>
    </source>
</evidence>
<keyword evidence="1" id="KW-1133">Transmembrane helix</keyword>
<comment type="caution">
    <text evidence="2">The sequence shown here is derived from an EMBL/GenBank/DDBJ whole genome shotgun (WGS) entry which is preliminary data.</text>
</comment>
<dbReference type="EMBL" id="BMME01000002">
    <property type="protein sequence ID" value="GGK15545.1"/>
    <property type="molecule type" value="Genomic_DNA"/>
</dbReference>
<keyword evidence="1" id="KW-0812">Transmembrane</keyword>
<protein>
    <recommendedName>
        <fullName evidence="4">Thioredoxin domain-containing protein</fullName>
    </recommendedName>
</protein>
<dbReference type="RefSeq" id="WP_132987047.1">
    <property type="nucleotide sequence ID" value="NZ_BMME01000002.1"/>
</dbReference>
<dbReference type="Proteomes" id="UP000599009">
    <property type="component" value="Unassembled WGS sequence"/>
</dbReference>
<reference evidence="3" key="1">
    <citation type="journal article" date="2019" name="Int. J. Syst. Evol. Microbiol.">
        <title>The Global Catalogue of Microorganisms (GCM) 10K type strain sequencing project: providing services to taxonomists for standard genome sequencing and annotation.</title>
        <authorList>
            <consortium name="The Broad Institute Genomics Platform"/>
            <consortium name="The Broad Institute Genome Sequencing Center for Infectious Disease"/>
            <person name="Wu L."/>
            <person name="Ma J."/>
        </authorList>
    </citation>
    <scope>NUCLEOTIDE SEQUENCE [LARGE SCALE GENOMIC DNA]</scope>
    <source>
        <strain evidence="3">CGMCC 1.8985</strain>
    </source>
</reference>
<dbReference type="InterPro" id="IPR036249">
    <property type="entry name" value="Thioredoxin-like_sf"/>
</dbReference>
<sequence>MNDPSPAPTIPVRERNRNRTLLVLIVVVFFGSALVAGALRFTGWQPAGMKNHGELLDPPGDLRDVVPRLVDGGEYDWNPAERTWRIVVAPPADCTDACVSLSHDLDKVWRLFGHRADHVHILWVGTPPEGALRNRVWNVIEPAPGFTVQFPGLDAGGPDGAPVYVVDPNGFVILRYAPGFDPGHLRTDLARLLKLK</sequence>
<organism evidence="2 3">
    <name type="scientific">Luteimonas terricola</name>
    <dbReference type="NCBI Taxonomy" id="645597"/>
    <lineage>
        <taxon>Bacteria</taxon>
        <taxon>Pseudomonadati</taxon>
        <taxon>Pseudomonadota</taxon>
        <taxon>Gammaproteobacteria</taxon>
        <taxon>Lysobacterales</taxon>
        <taxon>Lysobacteraceae</taxon>
        <taxon>Luteimonas</taxon>
    </lineage>
</organism>
<gene>
    <name evidence="2" type="ORF">GCM10011394_25830</name>
</gene>
<accession>A0ABQ2ELM1</accession>
<evidence type="ECO:0008006" key="4">
    <source>
        <dbReference type="Google" id="ProtNLM"/>
    </source>
</evidence>
<name>A0ABQ2ELM1_9GAMM</name>
<evidence type="ECO:0000313" key="2">
    <source>
        <dbReference type="EMBL" id="GGK15545.1"/>
    </source>
</evidence>